<feature type="transmembrane region" description="Helical" evidence="2">
    <location>
        <begin position="2164"/>
        <end position="2184"/>
    </location>
</feature>
<dbReference type="Pfam" id="PF07245">
    <property type="entry name" value="Phlebovirus_G2"/>
    <property type="match status" value="1"/>
</dbReference>
<dbReference type="Pfam" id="PF05585">
    <property type="entry name" value="DUF1758"/>
    <property type="match status" value="1"/>
</dbReference>
<feature type="transmembrane region" description="Helical" evidence="2">
    <location>
        <begin position="2227"/>
        <end position="2247"/>
    </location>
</feature>
<dbReference type="Proteomes" id="UP000580250">
    <property type="component" value="Unassembled WGS sequence"/>
</dbReference>
<feature type="transmembrane region" description="Helical" evidence="2">
    <location>
        <begin position="2704"/>
        <end position="2723"/>
    </location>
</feature>
<dbReference type="OrthoDB" id="8019190at2759"/>
<feature type="region of interest" description="Disordered" evidence="1">
    <location>
        <begin position="565"/>
        <end position="620"/>
    </location>
</feature>
<dbReference type="InterPro" id="IPR008737">
    <property type="entry name" value="DUF1758"/>
</dbReference>
<gene>
    <name evidence="4" type="ORF">MENT_LOCUS56351</name>
</gene>
<dbReference type="InterPro" id="IPR005312">
    <property type="entry name" value="DUF1759"/>
</dbReference>
<dbReference type="InterPro" id="IPR009878">
    <property type="entry name" value="Phlebovirus_G2_fusion"/>
</dbReference>
<dbReference type="PROSITE" id="PS50994">
    <property type="entry name" value="INTEGRASE"/>
    <property type="match status" value="1"/>
</dbReference>
<dbReference type="InterPro" id="IPR001584">
    <property type="entry name" value="Integrase_cat-core"/>
</dbReference>
<keyword evidence="2" id="KW-0472">Membrane</keyword>
<dbReference type="GO" id="GO:0015074">
    <property type="term" value="P:DNA integration"/>
    <property type="evidence" value="ECO:0007669"/>
    <property type="project" value="InterPro"/>
</dbReference>
<feature type="transmembrane region" description="Helical" evidence="2">
    <location>
        <begin position="1979"/>
        <end position="1998"/>
    </location>
</feature>
<dbReference type="SUPFAM" id="SSF53098">
    <property type="entry name" value="Ribonuclease H-like"/>
    <property type="match status" value="1"/>
</dbReference>
<dbReference type="Pfam" id="PF17921">
    <property type="entry name" value="Integrase_H2C2"/>
    <property type="match status" value="1"/>
</dbReference>
<dbReference type="Pfam" id="PF18701">
    <property type="entry name" value="DUF5641"/>
    <property type="match status" value="1"/>
</dbReference>
<dbReference type="EMBL" id="CAJEWN010002240">
    <property type="protein sequence ID" value="CAD2202704.1"/>
    <property type="molecule type" value="Genomic_DNA"/>
</dbReference>
<name>A0A6V7XTU6_MELEN</name>
<dbReference type="InterPro" id="IPR036397">
    <property type="entry name" value="RNaseH_sf"/>
</dbReference>
<feature type="compositionally biased region" description="Polar residues" evidence="1">
    <location>
        <begin position="132"/>
        <end position="156"/>
    </location>
</feature>
<feature type="transmembrane region" description="Helical" evidence="2">
    <location>
        <begin position="2773"/>
        <end position="2796"/>
    </location>
</feature>
<feature type="transmembrane region" description="Helical" evidence="2">
    <location>
        <begin position="2735"/>
        <end position="2753"/>
    </location>
</feature>
<feature type="transmembrane region" description="Helical" evidence="2">
    <location>
        <begin position="2817"/>
        <end position="2837"/>
    </location>
</feature>
<feature type="domain" description="Integrase catalytic" evidence="3">
    <location>
        <begin position="1628"/>
        <end position="1814"/>
    </location>
</feature>
<dbReference type="InterPro" id="IPR008042">
    <property type="entry name" value="Retrotrans_Pao"/>
</dbReference>
<feature type="transmembrane region" description="Helical" evidence="2">
    <location>
        <begin position="2135"/>
        <end position="2158"/>
    </location>
</feature>
<dbReference type="GO" id="GO:0016020">
    <property type="term" value="C:membrane"/>
    <property type="evidence" value="ECO:0007669"/>
    <property type="project" value="InterPro"/>
</dbReference>
<dbReference type="Pfam" id="PF03564">
    <property type="entry name" value="DUF1759"/>
    <property type="match status" value="1"/>
</dbReference>
<protein>
    <recommendedName>
        <fullName evidence="3">Integrase catalytic domain-containing protein</fullName>
    </recommendedName>
</protein>
<accession>A0A6V7XTU6</accession>
<dbReference type="GO" id="GO:0042575">
    <property type="term" value="C:DNA polymerase complex"/>
    <property type="evidence" value="ECO:0007669"/>
    <property type="project" value="UniProtKB-ARBA"/>
</dbReference>
<dbReference type="Gene3D" id="3.10.10.10">
    <property type="entry name" value="HIV Type 1 Reverse Transcriptase, subunit A, domain 1"/>
    <property type="match status" value="1"/>
</dbReference>
<evidence type="ECO:0000313" key="5">
    <source>
        <dbReference type="Proteomes" id="UP000580250"/>
    </source>
</evidence>
<evidence type="ECO:0000313" key="4">
    <source>
        <dbReference type="EMBL" id="CAD2202704.1"/>
    </source>
</evidence>
<proteinExistence type="predicted"/>
<sequence>MARIIRQELYGTTRALVEHLKIAESCIVQLKSKPSIEKEDELAASVEMELVHLTERTNQLQTIINKYNQFMDGLDEQQQNEHADYLANFLTYDKISDQNLENAEQWPVSKLVDRANEVINRIKAYRVIRQMTTDSNSNNSPRAPSIQGSTSANMVDNQIPLRQERRQFLSDDEEENEWRQNRRMRQPSAPDFEEPSIGNQHETSRQTYDYQHTNSFQQPQYGLPLCNALKVDSVRLPSFGGDIRDWRTFWAAFEHAVDKQQYPSFQKHLLLLQYLKEGSAAREAISGYPPSDDNYKIVKEILKKKYGNDDQLSNQLQAQLLKLPPIRNNLRELTQFQKDIERICLQLEYLDNQSPMFLCNIIKSKLPHGILQELIAKELDSPKKWTHKELRRALENIVNIRQATDECMNSFHDEPPRRQEVQRSNQQQVRQEVRQLPRQMENTRAFPVFANANNTSANNANANYVNRGEQQLPQSCSLCAMVGHKPSRCPSYSTPQQRKLRLLEQSRCLKCLQQSHTTEQCQRSFICRQCGGDDHHFLICIPPQAKIDYPTPQAVSYAPRLALQSSVQSPTPPARSVQQTVSKMPQRQTPPRRNDRPMPKVTGGNATALNNQRATTTMSSLQEATDSVKEVKEETTPPVNEIQKVANEPEEVKEEAKEAPDSSTYLTARQNDNKTHLMTIIINVSCPGGPREGIPAMVFFDSGSQTSYIAKELVNRLQPPKLSEEVLRIHTFANQNPKTVHSPLVSIRLKRQDGEWEPMQLNTIDEISTSMETFQFIGQNDCVEPVKGTPSILIGIREFWKFVTGFQQLGPKLYKIQTVFGDVLGGESCFNTTNSPKTFMALTDDDKEDILKPNDVENFWALESIGIKENPAEKDDDTAMRLFEQSIRQKPNGTYTVRLPWREPRPTINSNWTMAYSRLQANIKRLIQSPELLAKYDKNLRDQEEKGIIEETGRDKEEFFMPHHAVINPKKLRIVLDASAHPNGAASLNQALYRGPVLLPTLVGMLIRWRTCLIPILSDVQAAFHTIEMLPEDRQFCKILWLRDVNKPITTDNLVVKRYTKMVFGVISSPFVLAAVLLHHYAKFNTALSKEMAKNTYVDNILFQCSTEEEALGKMKTAKEIFKKAAMNLREFLSHRQTIMEQIPEEDRLDKAKAQVLGIKWDTDNDSITHKFPKEDVNIVTRRTVLSALASIYDPLGLINPCLLHVKLFFQRLWDNERTWDTPINAEETTEWQNIKQCWNDQTITLPRQAIIDNPTEWQLHVFSDASENAYAACVYLRTSNGPNVKSTLIFARNRLRPKKAKSSLTIPRMELLGALIAVRAKIHVETELHRPISAVHFWLDSRIVLAWIQSVEPKPQFEQRRLTEIRDGAKGTFHFVRTDQNSADIATRGSTPMELQQSTLWWNGPEWIVRPSDDWPDELSFNIDKQADDNTITDKTDTIAFSTKEPEPPTIDPGRFSSIFTLLRVVIWIIRFMGRHRPNVLNIGTSKVSRQGPMTVDDYRAARIFIIRQEQKRLLESYTTHPTAINSDGLLCLKTRVNFCNGPETMALPILLDRHSPLTRLLVEEIHVDLKHAGVDWTMTEFLSRYWMPQSRRTIRGILHKCLQCRRQHAPPFVRPLMPQLPPMRVRPAKPFEFIGIDFLGPTTTNYAGQNVKTWIIIICCMVTRGIYLEPTRDMSSISVVNVLRRFISRRGKPRRILSDNAPTFIQVHKALDLLTGPPPENPPWDYTTKNGIRWDFIPSYAPWMGATYERLIGLVKRAIQRTIGKRILDYDDLGAFLAEVEASVNSRPITWVSDQPGAPLPLTPKDLIQNSGPNDLGPTDCELDYDDEKLTGPEKLAALWTAYREAADVFWSRWSNEYILAIRERAGWTHKGPRSQTTSPPKIGQIVLVEMDLRPRNLWPLAKIVELNGSANEIRSVNLLTGDGKIITRPVSRLCPLETEIDDHIATNTSVNQEETPKEPSKPIRQHQMTLRPRKSVVNTTTLVAFIVLLANILAFGTTTPWYRCGQYDYSCLLSLSTIASALALYEFKCDNCQLQCSTKGVIVKAPPDVQKTAVCCMKNCIDHTDMKEYTYELAAEILINDYECEAWFWQNSHNSITKKINCPAVNECNLFDCYFCFEQLANPTCNPKWATFLFLLGIFAFSSLVGCFITIFSSIRVIVNLFVNGSTTILKALTFPFRWMFDKIYYKNSDSWKRQINYAEKKMYTRLRNIHHQSHQFRRRVSNIILISTIITSIIIPTIAVISITTQTETCLRGTTGLTCTVNSANTLTLLPAGQVNTLLLRDEHGLTLGTMSMRLTSLKMACHQQSIAWLRSYRVEPTAVKRCPRAGSCFNDHCENVRPNSYVKELQVGRELPGNTFCIPSTSFWGNNCGLPTSACLYYRYFARPTSSNVFEVFTCPSWSPQMDVELTLETNGGKRLSKSVILHPGITSSWGNITITPLAISLPPMPVLGSTFVTNGQTVSIVSRLPVDLHCATEEAARSLNCSLDQEACKECFPNHNDGTVECNCRDVDLDAMMENPETRLPITRAKVWLENNGPSISATYVYAPIQIHLQMKSLALHLQLRDSKCFMDEAQLHGCYRCGAGAQITYKCRSDNANVLATVKCEDGILFVAHCSTNGTLGKEVIPIDYPDVNTICTVDCPAGETNFNLNGSLYYIPLRRQWGHQQHRSKQLILDPETFSFWPDLGFDLWILGKLLQGGPIFLGIITSIGLALLAVYLFMRLSPIFRIYRQMARTITIIAILAQVQAVNITTIDKLERISSAPISSKYTFGWNLFGIAFVSTSIICLMIRTVYLHTPKPFRPFFRQKRQKRFAPILPFNSTFYIPIIIIALSVWPAGCSLQKKETIYSD</sequence>
<keyword evidence="2" id="KW-1133">Transmembrane helix</keyword>
<dbReference type="GO" id="GO:0003676">
    <property type="term" value="F:nucleic acid binding"/>
    <property type="evidence" value="ECO:0007669"/>
    <property type="project" value="InterPro"/>
</dbReference>
<feature type="region of interest" description="Disordered" evidence="1">
    <location>
        <begin position="132"/>
        <end position="199"/>
    </location>
</feature>
<dbReference type="SUPFAM" id="SSF56672">
    <property type="entry name" value="DNA/RNA polymerases"/>
    <property type="match status" value="1"/>
</dbReference>
<feature type="region of interest" description="Disordered" evidence="1">
    <location>
        <begin position="1951"/>
        <end position="1971"/>
    </location>
</feature>
<keyword evidence="2" id="KW-0812">Transmembrane</keyword>
<dbReference type="InterPro" id="IPR043128">
    <property type="entry name" value="Rev_trsase/Diguanyl_cyclase"/>
</dbReference>
<dbReference type="PANTHER" id="PTHR47331:SF1">
    <property type="entry name" value="GAG-LIKE PROTEIN"/>
    <property type="match status" value="1"/>
</dbReference>
<comment type="caution">
    <text evidence="4">The sequence shown here is derived from an EMBL/GenBank/DDBJ whole genome shotgun (WGS) entry which is preliminary data.</text>
</comment>
<evidence type="ECO:0000259" key="3">
    <source>
        <dbReference type="PROSITE" id="PS50994"/>
    </source>
</evidence>
<feature type="compositionally biased region" description="Polar residues" evidence="1">
    <location>
        <begin position="576"/>
        <end position="591"/>
    </location>
</feature>
<dbReference type="Gene3D" id="3.30.70.270">
    <property type="match status" value="1"/>
</dbReference>
<evidence type="ECO:0000256" key="2">
    <source>
        <dbReference type="SAM" id="Phobius"/>
    </source>
</evidence>
<dbReference type="PANTHER" id="PTHR47331">
    <property type="entry name" value="PHD-TYPE DOMAIN-CONTAINING PROTEIN"/>
    <property type="match status" value="1"/>
</dbReference>
<dbReference type="InterPro" id="IPR041588">
    <property type="entry name" value="Integrase_H2C2"/>
</dbReference>
<organism evidence="4 5">
    <name type="scientific">Meloidogyne enterolobii</name>
    <name type="common">Root-knot nematode worm</name>
    <name type="synonym">Meloidogyne mayaguensis</name>
    <dbReference type="NCBI Taxonomy" id="390850"/>
    <lineage>
        <taxon>Eukaryota</taxon>
        <taxon>Metazoa</taxon>
        <taxon>Ecdysozoa</taxon>
        <taxon>Nematoda</taxon>
        <taxon>Chromadorea</taxon>
        <taxon>Rhabditida</taxon>
        <taxon>Tylenchina</taxon>
        <taxon>Tylenchomorpha</taxon>
        <taxon>Tylenchoidea</taxon>
        <taxon>Meloidogynidae</taxon>
        <taxon>Meloidogyninae</taxon>
        <taxon>Meloidogyne</taxon>
    </lineage>
</organism>
<dbReference type="Gene3D" id="3.30.420.10">
    <property type="entry name" value="Ribonuclease H-like superfamily/Ribonuclease H"/>
    <property type="match status" value="1"/>
</dbReference>
<dbReference type="Pfam" id="PF07243">
    <property type="entry name" value="Phlebovirus_G1"/>
    <property type="match status" value="1"/>
</dbReference>
<dbReference type="Gene3D" id="2.60.98.50">
    <property type="match status" value="1"/>
</dbReference>
<reference evidence="4 5" key="1">
    <citation type="submission" date="2020-08" db="EMBL/GenBank/DDBJ databases">
        <authorList>
            <person name="Koutsovoulos G."/>
            <person name="Danchin GJ E."/>
        </authorList>
    </citation>
    <scope>NUCLEOTIDE SEQUENCE [LARGE SCALE GENOMIC DNA]</scope>
</reference>
<dbReference type="InterPro" id="IPR010826">
    <property type="entry name" value="Phlebovirus_G1"/>
</dbReference>
<dbReference type="InterPro" id="IPR040676">
    <property type="entry name" value="DUF5641"/>
</dbReference>
<dbReference type="Pfam" id="PF05380">
    <property type="entry name" value="Peptidase_A17"/>
    <property type="match status" value="1"/>
</dbReference>
<evidence type="ECO:0000256" key="1">
    <source>
        <dbReference type="SAM" id="MobiDB-lite"/>
    </source>
</evidence>
<dbReference type="InterPro" id="IPR012337">
    <property type="entry name" value="RNaseH-like_sf"/>
</dbReference>
<dbReference type="InterPro" id="IPR043502">
    <property type="entry name" value="DNA/RNA_pol_sf"/>
</dbReference>
<feature type="compositionally biased region" description="Polar residues" evidence="1">
    <location>
        <begin position="604"/>
        <end position="620"/>
    </location>
</feature>
<dbReference type="Gene3D" id="2.60.40.3770">
    <property type="match status" value="1"/>
</dbReference>